<accession>A0A1D3D5U1</accession>
<proteinExistence type="predicted"/>
<dbReference type="Proteomes" id="UP000095192">
    <property type="component" value="Unassembled WGS sequence"/>
</dbReference>
<gene>
    <name evidence="1" type="ORF">cyc_01435</name>
</gene>
<evidence type="ECO:0000313" key="2">
    <source>
        <dbReference type="Proteomes" id="UP000095192"/>
    </source>
</evidence>
<keyword evidence="2" id="KW-1185">Reference proteome</keyword>
<dbReference type="EMBL" id="JROU02000600">
    <property type="protein sequence ID" value="OEH78824.1"/>
    <property type="molecule type" value="Genomic_DNA"/>
</dbReference>
<dbReference type="AlphaFoldDB" id="A0A1D3D5U1"/>
<dbReference type="InParanoid" id="A0A1D3D5U1"/>
<sequence length="139" mass="14887">MKTAPPTAAPKITFAGRCCGEASAAIQLEFHQAEASTGLAFPRQQHALGLWGTLKQLLAAAFDIQQSVQHAAAAASQLLHLGYHVGVVLPLLAVYGYAEMQASCILTASCWCRSLRRCEERCAGERGKRGEREGISYVA</sequence>
<comment type="caution">
    <text evidence="1">The sequence shown here is derived from an EMBL/GenBank/DDBJ whole genome shotgun (WGS) entry which is preliminary data.</text>
</comment>
<evidence type="ECO:0000313" key="1">
    <source>
        <dbReference type="EMBL" id="OEH78824.1"/>
    </source>
</evidence>
<name>A0A1D3D5U1_9EIME</name>
<dbReference type="VEuPathDB" id="ToxoDB:cyc_01435"/>
<reference evidence="1 2" key="1">
    <citation type="journal article" date="2016" name="BMC Genomics">
        <title>Comparative genomics reveals Cyclospora cayetanensis possesses coccidia-like metabolism and invasion components but unique surface antigens.</title>
        <authorList>
            <person name="Liu S."/>
            <person name="Wang L."/>
            <person name="Zheng H."/>
            <person name="Xu Z."/>
            <person name="Roellig D.M."/>
            <person name="Li N."/>
            <person name="Frace M.A."/>
            <person name="Tang K."/>
            <person name="Arrowood M.J."/>
            <person name="Moss D.M."/>
            <person name="Zhang L."/>
            <person name="Feng Y."/>
            <person name="Xiao L."/>
        </authorList>
    </citation>
    <scope>NUCLEOTIDE SEQUENCE [LARGE SCALE GENOMIC DNA]</scope>
    <source>
        <strain evidence="1 2">CHN_HEN01</strain>
    </source>
</reference>
<organism evidence="1 2">
    <name type="scientific">Cyclospora cayetanensis</name>
    <dbReference type="NCBI Taxonomy" id="88456"/>
    <lineage>
        <taxon>Eukaryota</taxon>
        <taxon>Sar</taxon>
        <taxon>Alveolata</taxon>
        <taxon>Apicomplexa</taxon>
        <taxon>Conoidasida</taxon>
        <taxon>Coccidia</taxon>
        <taxon>Eucoccidiorida</taxon>
        <taxon>Eimeriorina</taxon>
        <taxon>Eimeriidae</taxon>
        <taxon>Cyclospora</taxon>
    </lineage>
</organism>
<protein>
    <submittedName>
        <fullName evidence="1">Uncharacterized protein</fullName>
    </submittedName>
</protein>